<evidence type="ECO:0000256" key="2">
    <source>
        <dbReference type="SAM" id="Phobius"/>
    </source>
</evidence>
<dbReference type="GO" id="GO:0005886">
    <property type="term" value="C:plasma membrane"/>
    <property type="evidence" value="ECO:0007669"/>
    <property type="project" value="TreeGrafter"/>
</dbReference>
<dbReference type="InterPro" id="IPR050445">
    <property type="entry name" value="Bact_polysacc_biosynth/exp"/>
</dbReference>
<organism evidence="3 4">
    <name type="scientific">Prevotella melaninogenica</name>
    <dbReference type="NCBI Taxonomy" id="28132"/>
    <lineage>
        <taxon>Bacteria</taxon>
        <taxon>Pseudomonadati</taxon>
        <taxon>Bacteroidota</taxon>
        <taxon>Bacteroidia</taxon>
        <taxon>Bacteroidales</taxon>
        <taxon>Prevotellaceae</taxon>
        <taxon>Prevotella</taxon>
    </lineage>
</organism>
<accession>A0A7D4FYP7</accession>
<feature type="transmembrane region" description="Helical" evidence="2">
    <location>
        <begin position="25"/>
        <end position="42"/>
    </location>
</feature>
<dbReference type="PANTHER" id="PTHR32309">
    <property type="entry name" value="TYROSINE-PROTEIN KINASE"/>
    <property type="match status" value="1"/>
</dbReference>
<dbReference type="AlphaFoldDB" id="A0A7D4FYP7"/>
<dbReference type="PANTHER" id="PTHR32309:SF13">
    <property type="entry name" value="FERRIC ENTEROBACTIN TRANSPORT PROTEIN FEPE"/>
    <property type="match status" value="1"/>
</dbReference>
<dbReference type="GO" id="GO:0004713">
    <property type="term" value="F:protein tyrosine kinase activity"/>
    <property type="evidence" value="ECO:0007669"/>
    <property type="project" value="TreeGrafter"/>
</dbReference>
<keyword evidence="2" id="KW-1133">Transmembrane helix</keyword>
<sequence>MEKEGTIKQIDLRLVLKRIGEHKKLYYIILPIVIILSSYIILCVPRTYTSETAMAPEVTSGMDADALGDIASSFGFDLPTGKNTDAISPLLYPDLMKDNGFATTLFKVNVETIDKKIHTDYYNYLKYHTKTTWWEKCQVWLTKQLAHKDTVNSVPERFDPYQLSKTDEALVEGMRNNIKINTDKKTGIITIATIDQDPMVAKILADATRKQLQEYIIEYRTKKLRNDVEHYQSLVNQAKKDYEKVRKEYGKISDADMDVVLESVRLKQNDLENDMQLKYNTYTTLVAQLKAADAKLQEHTPVFTTIQGAEVPVKPSGPKRVLFVLGSFFVAFLVVTIYAIRDLMFAE</sequence>
<dbReference type="RefSeq" id="WP_004360635.1">
    <property type="nucleotide sequence ID" value="NZ_CP054010.1"/>
</dbReference>
<protein>
    <submittedName>
        <fullName evidence="3">Chain-length determining protein</fullName>
    </submittedName>
</protein>
<keyword evidence="1" id="KW-0175">Coiled coil</keyword>
<feature type="coiled-coil region" evidence="1">
    <location>
        <begin position="221"/>
        <end position="248"/>
    </location>
</feature>
<dbReference type="Proteomes" id="UP000500843">
    <property type="component" value="Chromosome 1"/>
</dbReference>
<keyword evidence="2" id="KW-0472">Membrane</keyword>
<proteinExistence type="predicted"/>
<feature type="transmembrane region" description="Helical" evidence="2">
    <location>
        <begin position="321"/>
        <end position="340"/>
    </location>
</feature>
<evidence type="ECO:0000313" key="3">
    <source>
        <dbReference type="EMBL" id="QKH88169.1"/>
    </source>
</evidence>
<evidence type="ECO:0000256" key="1">
    <source>
        <dbReference type="SAM" id="Coils"/>
    </source>
</evidence>
<dbReference type="EMBL" id="CP054010">
    <property type="protein sequence ID" value="QKH88169.1"/>
    <property type="molecule type" value="Genomic_DNA"/>
</dbReference>
<name>A0A7D4FYP7_9BACT</name>
<keyword evidence="2" id="KW-0812">Transmembrane</keyword>
<evidence type="ECO:0000313" key="4">
    <source>
        <dbReference type="Proteomes" id="UP000500843"/>
    </source>
</evidence>
<reference evidence="3 4" key="1">
    <citation type="submission" date="2020-05" db="EMBL/GenBank/DDBJ databases">
        <title>FDA dAtabase for Regulatory Grade micrObial Sequences (FDA-ARGOS): Supporting development and validation of Infectious Disease Dx tests.</title>
        <authorList>
            <person name="Moreno J."/>
            <person name="Tallon L."/>
            <person name="Sadzewicz L."/>
            <person name="Zhao X."/>
            <person name="Vavikolanu K."/>
            <person name="Mehta A."/>
            <person name="Aluvathingal J."/>
            <person name="Nadendla S."/>
            <person name="Myers T."/>
            <person name="Yan Y."/>
            <person name="Sichtig H."/>
        </authorList>
    </citation>
    <scope>NUCLEOTIDE SEQUENCE [LARGE SCALE GENOMIC DNA]</scope>
    <source>
        <strain evidence="3 4">FDAARGOS_760</strain>
    </source>
</reference>
<gene>
    <name evidence="3" type="ORF">FIU21_04235</name>
</gene>